<name>A0A1E1LAM2_9HELO</name>
<keyword evidence="3" id="KW-1185">Reference proteome</keyword>
<dbReference type="AlphaFoldDB" id="A0A1E1LAM2"/>
<gene>
    <name evidence="2" type="ORF">RAG0_12943</name>
</gene>
<proteinExistence type="predicted"/>
<reference evidence="3" key="1">
    <citation type="submission" date="2016-03" db="EMBL/GenBank/DDBJ databases">
        <authorList>
            <person name="Guldener U."/>
        </authorList>
    </citation>
    <scope>NUCLEOTIDE SEQUENCE [LARGE SCALE GENOMIC DNA]</scope>
    <source>
        <strain evidence="3">04CH-RAC-A.6.1</strain>
    </source>
</reference>
<sequence length="117" mass="13103">MCQERHIRLSCGHVQEKSEVAFCRPYAAHRVGTDPEKWAKIEDCPRHQNTGLYQYRDVMCEVCDPPSPSRISPYSASVSAPGPIFIPQRTHASATLHSSTTEPPPGSESFSFKCRLQ</sequence>
<evidence type="ECO:0000313" key="2">
    <source>
        <dbReference type="EMBL" id="CZT07546.1"/>
    </source>
</evidence>
<organism evidence="2 3">
    <name type="scientific">Rhynchosporium agropyri</name>
    <dbReference type="NCBI Taxonomy" id="914238"/>
    <lineage>
        <taxon>Eukaryota</taxon>
        <taxon>Fungi</taxon>
        <taxon>Dikarya</taxon>
        <taxon>Ascomycota</taxon>
        <taxon>Pezizomycotina</taxon>
        <taxon>Leotiomycetes</taxon>
        <taxon>Helotiales</taxon>
        <taxon>Ploettnerulaceae</taxon>
        <taxon>Rhynchosporium</taxon>
    </lineage>
</organism>
<protein>
    <submittedName>
        <fullName evidence="2">Uncharacterized protein</fullName>
    </submittedName>
</protein>
<accession>A0A1E1LAM2</accession>
<evidence type="ECO:0000256" key="1">
    <source>
        <dbReference type="SAM" id="MobiDB-lite"/>
    </source>
</evidence>
<evidence type="ECO:0000313" key="3">
    <source>
        <dbReference type="Proteomes" id="UP000178912"/>
    </source>
</evidence>
<feature type="region of interest" description="Disordered" evidence="1">
    <location>
        <begin position="89"/>
        <end position="117"/>
    </location>
</feature>
<feature type="compositionally biased region" description="Low complexity" evidence="1">
    <location>
        <begin position="90"/>
        <end position="117"/>
    </location>
</feature>
<dbReference type="EMBL" id="FJUX01000097">
    <property type="protein sequence ID" value="CZT07546.1"/>
    <property type="molecule type" value="Genomic_DNA"/>
</dbReference>
<dbReference type="Proteomes" id="UP000178912">
    <property type="component" value="Unassembled WGS sequence"/>
</dbReference>